<keyword evidence="4 7" id="KW-0812">Transmembrane</keyword>
<evidence type="ECO:0000256" key="6">
    <source>
        <dbReference type="ARBA" id="ARBA00023136"/>
    </source>
</evidence>
<dbReference type="PROSITE" id="PS50928">
    <property type="entry name" value="ABC_TM1"/>
    <property type="match status" value="1"/>
</dbReference>
<name>A0A1G7SPP8_PSEOR</name>
<dbReference type="InterPro" id="IPR035906">
    <property type="entry name" value="MetI-like_sf"/>
</dbReference>
<dbReference type="EMBL" id="FNBE01000010">
    <property type="protein sequence ID" value="SDG25035.1"/>
    <property type="molecule type" value="Genomic_DNA"/>
</dbReference>
<evidence type="ECO:0000256" key="4">
    <source>
        <dbReference type="ARBA" id="ARBA00022692"/>
    </source>
</evidence>
<organism evidence="9 10">
    <name type="scientific">Pseudonocardia oroxyli</name>
    <dbReference type="NCBI Taxonomy" id="366584"/>
    <lineage>
        <taxon>Bacteria</taxon>
        <taxon>Bacillati</taxon>
        <taxon>Actinomycetota</taxon>
        <taxon>Actinomycetes</taxon>
        <taxon>Pseudonocardiales</taxon>
        <taxon>Pseudonocardiaceae</taxon>
        <taxon>Pseudonocardia</taxon>
    </lineage>
</organism>
<feature type="transmembrane region" description="Helical" evidence="7">
    <location>
        <begin position="88"/>
        <end position="110"/>
    </location>
</feature>
<feature type="transmembrane region" description="Helical" evidence="7">
    <location>
        <begin position="61"/>
        <end position="81"/>
    </location>
</feature>
<evidence type="ECO:0000256" key="5">
    <source>
        <dbReference type="ARBA" id="ARBA00022989"/>
    </source>
</evidence>
<dbReference type="Proteomes" id="UP000198967">
    <property type="component" value="Unassembled WGS sequence"/>
</dbReference>
<dbReference type="Pfam" id="PF00528">
    <property type="entry name" value="BPD_transp_1"/>
    <property type="match status" value="1"/>
</dbReference>
<evidence type="ECO:0000256" key="3">
    <source>
        <dbReference type="ARBA" id="ARBA00022475"/>
    </source>
</evidence>
<dbReference type="InterPro" id="IPR000515">
    <property type="entry name" value="MetI-like"/>
</dbReference>
<dbReference type="STRING" id="366584.SAMN05216377_11057"/>
<gene>
    <name evidence="9" type="ORF">SAMN05216377_11057</name>
</gene>
<dbReference type="PANTHER" id="PTHR30151:SF20">
    <property type="entry name" value="ABC TRANSPORTER PERMEASE PROTEIN HI_0355-RELATED"/>
    <property type="match status" value="1"/>
</dbReference>
<protein>
    <submittedName>
        <fullName evidence="9">NitT/TauT family transport system permease protein</fullName>
    </submittedName>
</protein>
<evidence type="ECO:0000256" key="1">
    <source>
        <dbReference type="ARBA" id="ARBA00004651"/>
    </source>
</evidence>
<dbReference type="GO" id="GO:0055085">
    <property type="term" value="P:transmembrane transport"/>
    <property type="evidence" value="ECO:0007669"/>
    <property type="project" value="InterPro"/>
</dbReference>
<dbReference type="Gene3D" id="1.10.3720.10">
    <property type="entry name" value="MetI-like"/>
    <property type="match status" value="1"/>
</dbReference>
<feature type="transmembrane region" description="Helical" evidence="7">
    <location>
        <begin position="116"/>
        <end position="138"/>
    </location>
</feature>
<evidence type="ECO:0000313" key="10">
    <source>
        <dbReference type="Proteomes" id="UP000198967"/>
    </source>
</evidence>
<dbReference type="GO" id="GO:0005886">
    <property type="term" value="C:plasma membrane"/>
    <property type="evidence" value="ECO:0007669"/>
    <property type="project" value="UniProtKB-SubCell"/>
</dbReference>
<accession>A0A1G7SPP8</accession>
<comment type="subcellular location">
    <subcellularLocation>
        <location evidence="1 7">Cell membrane</location>
        <topology evidence="1 7">Multi-pass membrane protein</topology>
    </subcellularLocation>
</comment>
<evidence type="ECO:0000256" key="2">
    <source>
        <dbReference type="ARBA" id="ARBA00022448"/>
    </source>
</evidence>
<sequence>MWVSVLVIVSLFVLWELVVRVAHVPQFILPAPTDVFAQVYIKRDALLRNLQPTLVATGEGFGVGVVVGVGLAMLIAGVPLLKAVVYPVVIATQTTPKIALAPLFTLWFGIGLLPKVIIVALLVFFPVFINTAAGLESVSKGRLDLMKSVNASRWAVYRHIRLPEAVPYLFAGLRLALTVAFIGVIVGEWIASGRGLGYLLVLYNSTQDTAALFAVIFVFVFLATVSFYLLGWLENRLSWQVRIQRSQQS</sequence>
<keyword evidence="10" id="KW-1185">Reference proteome</keyword>
<evidence type="ECO:0000256" key="7">
    <source>
        <dbReference type="RuleBase" id="RU363032"/>
    </source>
</evidence>
<feature type="domain" description="ABC transmembrane type-1" evidence="8">
    <location>
        <begin position="50"/>
        <end position="231"/>
    </location>
</feature>
<dbReference type="SUPFAM" id="SSF161098">
    <property type="entry name" value="MetI-like"/>
    <property type="match status" value="1"/>
</dbReference>
<keyword evidence="6 7" id="KW-0472">Membrane</keyword>
<evidence type="ECO:0000259" key="8">
    <source>
        <dbReference type="PROSITE" id="PS50928"/>
    </source>
</evidence>
<proteinExistence type="inferred from homology"/>
<keyword evidence="5 7" id="KW-1133">Transmembrane helix</keyword>
<dbReference type="CDD" id="cd06261">
    <property type="entry name" value="TM_PBP2"/>
    <property type="match status" value="1"/>
</dbReference>
<dbReference type="OrthoDB" id="7274389at2"/>
<dbReference type="AlphaFoldDB" id="A0A1G7SPP8"/>
<keyword evidence="2 7" id="KW-0813">Transport</keyword>
<dbReference type="PANTHER" id="PTHR30151">
    <property type="entry name" value="ALKANE SULFONATE ABC TRANSPORTER-RELATED, MEMBRANE SUBUNIT"/>
    <property type="match status" value="1"/>
</dbReference>
<keyword evidence="3" id="KW-1003">Cell membrane</keyword>
<reference evidence="9 10" key="1">
    <citation type="submission" date="2016-10" db="EMBL/GenBank/DDBJ databases">
        <authorList>
            <person name="de Groot N.N."/>
        </authorList>
    </citation>
    <scope>NUCLEOTIDE SEQUENCE [LARGE SCALE GENOMIC DNA]</scope>
    <source>
        <strain evidence="9 10">CGMCC 4.3143</strain>
    </source>
</reference>
<dbReference type="RefSeq" id="WP_093085228.1">
    <property type="nucleotide sequence ID" value="NZ_FNBE01000010.1"/>
</dbReference>
<feature type="transmembrane region" description="Helical" evidence="7">
    <location>
        <begin position="210"/>
        <end position="233"/>
    </location>
</feature>
<comment type="similarity">
    <text evidence="7">Belongs to the binding-protein-dependent transport system permease family.</text>
</comment>
<evidence type="ECO:0000313" key="9">
    <source>
        <dbReference type="EMBL" id="SDG25035.1"/>
    </source>
</evidence>
<feature type="transmembrane region" description="Helical" evidence="7">
    <location>
        <begin position="168"/>
        <end position="190"/>
    </location>
</feature>